<organism evidence="5 6">
    <name type="scientific">Microbulbifer epialgicus</name>
    <dbReference type="NCBI Taxonomy" id="393907"/>
    <lineage>
        <taxon>Bacteria</taxon>
        <taxon>Pseudomonadati</taxon>
        <taxon>Pseudomonadota</taxon>
        <taxon>Gammaproteobacteria</taxon>
        <taxon>Cellvibrionales</taxon>
        <taxon>Microbulbiferaceae</taxon>
        <taxon>Microbulbifer</taxon>
    </lineage>
</organism>
<feature type="chain" id="PRO_5046554774" evidence="3">
    <location>
        <begin position="31"/>
        <end position="504"/>
    </location>
</feature>
<comment type="caution">
    <text evidence="5">The sequence shown here is derived from an EMBL/GenBank/DDBJ whole genome shotgun (WGS) entry which is preliminary data.</text>
</comment>
<dbReference type="Proteomes" id="UP001569428">
    <property type="component" value="Unassembled WGS sequence"/>
</dbReference>
<dbReference type="Gene3D" id="2.60.40.3120">
    <property type="match status" value="1"/>
</dbReference>
<dbReference type="InterPro" id="IPR040626">
    <property type="entry name" value="Pepdidase_M14_N"/>
</dbReference>
<gene>
    <name evidence="5" type="ORF">ACCI49_20515</name>
</gene>
<name>A0ABV4P6H1_9GAMM</name>
<accession>A0ABV4P6H1</accession>
<dbReference type="PANTHER" id="PTHR12756:SF11">
    <property type="entry name" value="CYTOSOLIC CARBOXYPEPTIDASE 1"/>
    <property type="match status" value="1"/>
</dbReference>
<evidence type="ECO:0000256" key="3">
    <source>
        <dbReference type="SAM" id="SignalP"/>
    </source>
</evidence>
<keyword evidence="3" id="KW-0732">Signal</keyword>
<dbReference type="Pfam" id="PF00246">
    <property type="entry name" value="Peptidase_M14"/>
    <property type="match status" value="1"/>
</dbReference>
<feature type="domain" description="Peptidase M14" evidence="4">
    <location>
        <begin position="159"/>
        <end position="455"/>
    </location>
</feature>
<dbReference type="InterPro" id="IPR000834">
    <property type="entry name" value="Peptidase_M14"/>
</dbReference>
<comment type="similarity">
    <text evidence="2">Belongs to the peptidase M14 family.</text>
</comment>
<dbReference type="GO" id="GO:0004180">
    <property type="term" value="F:carboxypeptidase activity"/>
    <property type="evidence" value="ECO:0007669"/>
    <property type="project" value="UniProtKB-KW"/>
</dbReference>
<evidence type="ECO:0000313" key="6">
    <source>
        <dbReference type="Proteomes" id="UP001569428"/>
    </source>
</evidence>
<dbReference type="Pfam" id="PF18027">
    <property type="entry name" value="Pepdidase_M14_N"/>
    <property type="match status" value="1"/>
</dbReference>
<reference evidence="5 6" key="1">
    <citation type="submission" date="2024-08" db="EMBL/GenBank/DDBJ databases">
        <authorList>
            <person name="Ishaq N."/>
        </authorList>
    </citation>
    <scope>NUCLEOTIDE SEQUENCE [LARGE SCALE GENOMIC DNA]</scope>
    <source>
        <strain evidence="5 6">DSM 18651</strain>
    </source>
</reference>
<evidence type="ECO:0000256" key="1">
    <source>
        <dbReference type="ARBA" id="ARBA00001947"/>
    </source>
</evidence>
<proteinExistence type="inferred from homology"/>
<dbReference type="InterPro" id="IPR050821">
    <property type="entry name" value="Cytosolic_carboxypeptidase"/>
</dbReference>
<evidence type="ECO:0000313" key="5">
    <source>
        <dbReference type="EMBL" id="MFA0813288.1"/>
    </source>
</evidence>
<dbReference type="EMBL" id="JBGMEK010000082">
    <property type="protein sequence ID" value="MFA0813288.1"/>
    <property type="molecule type" value="Genomic_DNA"/>
</dbReference>
<dbReference type="SUPFAM" id="SSF53187">
    <property type="entry name" value="Zn-dependent exopeptidases"/>
    <property type="match status" value="1"/>
</dbReference>
<dbReference type="PROSITE" id="PS52035">
    <property type="entry name" value="PEPTIDASE_M14"/>
    <property type="match status" value="1"/>
</dbReference>
<comment type="cofactor">
    <cofactor evidence="1">
        <name>Zn(2+)</name>
        <dbReference type="ChEBI" id="CHEBI:29105"/>
    </cofactor>
</comment>
<dbReference type="PANTHER" id="PTHR12756">
    <property type="entry name" value="CYTOSOLIC CARBOXYPEPTIDASE"/>
    <property type="match status" value="1"/>
</dbReference>
<sequence>MEWNFKNYFRIVGLCIFFAGVLSVSGTAFSAQFSENFESGSIGSIERVDDLQWNLWIKNDSDEPWLDDIPRWRNWWFVKMRKVPKGRWVTLNIKDIYPSDNRGWEYSYVPVYSYDNVNWQRFDSKDVTQSFNDNVEDNTRTHTLSISARFEHKTVWIARFYPYTTKHFDRYLRDLRNTYPWLDTLNTLTVENLGVSPHYQQDIKLLTLTDTTVADSDKTRVWIHARTHPAETGGSFVVEGLVDFLSSAMNANAESALAQIIFNIVAVHNVDGVIDGNYRTNMETINLESAWLHYPESPYELSQDAPFENRLLNDKIRELSDAGPRFGMALNLHSSQSTPDYRTFFYPHFGTIEQGYSPQQAQLWNDQLRFIQHFSQFLGTYHGNPLVEPTVEEGGSAFLNYFFPETWWWNNFNASVLALTMETTYDRAGYGERRITPDDLRKQGHALGLAIMEHFKIPVVNPPIFYPDNGVVAAPLLLNVDDVTTGDQRRDQNEAALNEIENRL</sequence>
<evidence type="ECO:0000259" key="4">
    <source>
        <dbReference type="PROSITE" id="PS52035"/>
    </source>
</evidence>
<dbReference type="Gene3D" id="3.40.630.10">
    <property type="entry name" value="Zn peptidases"/>
    <property type="match status" value="1"/>
</dbReference>
<feature type="active site" description="Proton donor/acceptor" evidence="2">
    <location>
        <position position="422"/>
    </location>
</feature>
<keyword evidence="5" id="KW-0645">Protease</keyword>
<protein>
    <submittedName>
        <fullName evidence="5">M14-type cytosolic carboxypeptidase</fullName>
    </submittedName>
</protein>
<keyword evidence="6" id="KW-1185">Reference proteome</keyword>
<keyword evidence="5" id="KW-0378">Hydrolase</keyword>
<feature type="signal peptide" evidence="3">
    <location>
        <begin position="1"/>
        <end position="30"/>
    </location>
</feature>
<keyword evidence="5" id="KW-0121">Carboxypeptidase</keyword>
<evidence type="ECO:0000256" key="2">
    <source>
        <dbReference type="PROSITE-ProRule" id="PRU01379"/>
    </source>
</evidence>
<dbReference type="RefSeq" id="WP_371841090.1">
    <property type="nucleotide sequence ID" value="NZ_JBGMEK010000082.1"/>
</dbReference>